<feature type="compositionally biased region" description="Basic and acidic residues" evidence="3">
    <location>
        <begin position="1"/>
        <end position="11"/>
    </location>
</feature>
<dbReference type="InterPro" id="IPR046757">
    <property type="entry name" value="YL1_N"/>
</dbReference>
<name>A0A067RKE2_ZOONE</name>
<sequence>MAIATTRDRRNNAGNRMSKLLDEEEDDDFYKTTYGGFSEIEDDDDYQSEEEGEDEVDSDFSIEENDEPVTDQDDDEPKKKRRLVTKAYKEPVVILQKIEKPAEVKQRKPRKKIISADNFERKSIRRSTAAKSAATLQRLKERTEEGRRRKGRRARARDEWQPTQEELLEEAKITEQENLKSLEKYQKLEMEKKKTRTVKKTFQGPIIRYHSMSMPLIEVMHHDQQESPITVDEGDDEREKQEPTCVTETTEKCNERENEEETEQDANKNEEEKSKEVGSTINDGRYERTFITFLDEQVFRNAFPQTQPKPPTRNICPITRLQARYFDPVTQLPYSNMQAFRILREAYYQQLEGRGDRNNPEVARWIEWRQKMKELKSAIVQQISKSIRLEPASLPVTTQ</sequence>
<dbReference type="OMA" id="TGPTIRY"/>
<accession>A0A067RKE2</accession>
<feature type="domain" description="Vps72/YL1 C-terminal" evidence="4">
    <location>
        <begin position="314"/>
        <end position="343"/>
    </location>
</feature>
<evidence type="ECO:0000259" key="4">
    <source>
        <dbReference type="SMART" id="SM00993"/>
    </source>
</evidence>
<dbReference type="OrthoDB" id="78296at2759"/>
<evidence type="ECO:0000256" key="2">
    <source>
        <dbReference type="ARBA" id="ARBA00020000"/>
    </source>
</evidence>
<dbReference type="InParanoid" id="A0A067RKE2"/>
<evidence type="ECO:0000256" key="1">
    <source>
        <dbReference type="ARBA" id="ARBA00006832"/>
    </source>
</evidence>
<feature type="compositionally biased region" description="Acidic residues" evidence="3">
    <location>
        <begin position="39"/>
        <end position="75"/>
    </location>
</feature>
<dbReference type="Pfam" id="PF08265">
    <property type="entry name" value="YL1_C"/>
    <property type="match status" value="1"/>
</dbReference>
<dbReference type="eggNOG" id="KOG2897">
    <property type="taxonomic scope" value="Eukaryota"/>
</dbReference>
<dbReference type="STRING" id="136037.A0A067RKE2"/>
<dbReference type="EMBL" id="KK852626">
    <property type="protein sequence ID" value="KDR19904.1"/>
    <property type="molecule type" value="Genomic_DNA"/>
</dbReference>
<dbReference type="GO" id="GO:0005634">
    <property type="term" value="C:nucleus"/>
    <property type="evidence" value="ECO:0007669"/>
    <property type="project" value="TreeGrafter"/>
</dbReference>
<gene>
    <name evidence="5" type="ORF">L798_05730</name>
</gene>
<dbReference type="SMART" id="SM00993">
    <property type="entry name" value="YL1_C"/>
    <property type="match status" value="1"/>
</dbReference>
<feature type="region of interest" description="Disordered" evidence="3">
    <location>
        <begin position="1"/>
        <end position="82"/>
    </location>
</feature>
<protein>
    <recommendedName>
        <fullName evidence="2">Vacuolar protein sorting-associated protein 72 homolog</fullName>
    </recommendedName>
</protein>
<dbReference type="Pfam" id="PF05764">
    <property type="entry name" value="YL1"/>
    <property type="match status" value="1"/>
</dbReference>
<evidence type="ECO:0000256" key="3">
    <source>
        <dbReference type="SAM" id="MobiDB-lite"/>
    </source>
</evidence>
<evidence type="ECO:0000313" key="5">
    <source>
        <dbReference type="EMBL" id="KDR19904.1"/>
    </source>
</evidence>
<dbReference type="AlphaFoldDB" id="A0A067RKE2"/>
<dbReference type="PANTHER" id="PTHR13275">
    <property type="entry name" value="YL-1 PROTEIN TRANSCRIPTION FACTOR-LIKE 1"/>
    <property type="match status" value="1"/>
</dbReference>
<dbReference type="PANTHER" id="PTHR13275:SF4">
    <property type="entry name" value="VACUOLAR PROTEIN SORTING-ASSOCIATED PROTEIN 72 HOMOLOG"/>
    <property type="match status" value="1"/>
</dbReference>
<organism evidence="5 6">
    <name type="scientific">Zootermopsis nevadensis</name>
    <name type="common">Dampwood termite</name>
    <dbReference type="NCBI Taxonomy" id="136037"/>
    <lineage>
        <taxon>Eukaryota</taxon>
        <taxon>Metazoa</taxon>
        <taxon>Ecdysozoa</taxon>
        <taxon>Arthropoda</taxon>
        <taxon>Hexapoda</taxon>
        <taxon>Insecta</taxon>
        <taxon>Pterygota</taxon>
        <taxon>Neoptera</taxon>
        <taxon>Polyneoptera</taxon>
        <taxon>Dictyoptera</taxon>
        <taxon>Blattodea</taxon>
        <taxon>Blattoidea</taxon>
        <taxon>Termitoidae</taxon>
        <taxon>Termopsidae</taxon>
        <taxon>Zootermopsis</taxon>
    </lineage>
</organism>
<dbReference type="Proteomes" id="UP000027135">
    <property type="component" value="Unassembled WGS sequence"/>
</dbReference>
<comment type="similarity">
    <text evidence="1">Belongs to the VPS72/YL1 family.</text>
</comment>
<proteinExistence type="inferred from homology"/>
<feature type="compositionally biased region" description="Basic and acidic residues" evidence="3">
    <location>
        <begin position="265"/>
        <end position="276"/>
    </location>
</feature>
<reference evidence="5 6" key="1">
    <citation type="journal article" date="2014" name="Nat. Commun.">
        <title>Molecular traces of alternative social organization in a termite genome.</title>
        <authorList>
            <person name="Terrapon N."/>
            <person name="Li C."/>
            <person name="Robertson H.M."/>
            <person name="Ji L."/>
            <person name="Meng X."/>
            <person name="Booth W."/>
            <person name="Chen Z."/>
            <person name="Childers C.P."/>
            <person name="Glastad K.M."/>
            <person name="Gokhale K."/>
            <person name="Gowin J."/>
            <person name="Gronenberg W."/>
            <person name="Hermansen R.A."/>
            <person name="Hu H."/>
            <person name="Hunt B.G."/>
            <person name="Huylmans A.K."/>
            <person name="Khalil S.M."/>
            <person name="Mitchell R.D."/>
            <person name="Munoz-Torres M.C."/>
            <person name="Mustard J.A."/>
            <person name="Pan H."/>
            <person name="Reese J.T."/>
            <person name="Scharf M.E."/>
            <person name="Sun F."/>
            <person name="Vogel H."/>
            <person name="Xiao J."/>
            <person name="Yang W."/>
            <person name="Yang Z."/>
            <person name="Yang Z."/>
            <person name="Zhou J."/>
            <person name="Zhu J."/>
            <person name="Brent C.S."/>
            <person name="Elsik C.G."/>
            <person name="Goodisman M.A."/>
            <person name="Liberles D.A."/>
            <person name="Roe R.M."/>
            <person name="Vargo E.L."/>
            <person name="Vilcinskas A."/>
            <person name="Wang J."/>
            <person name="Bornberg-Bauer E."/>
            <person name="Korb J."/>
            <person name="Zhang G."/>
            <person name="Liebig J."/>
        </authorList>
    </citation>
    <scope>NUCLEOTIDE SEQUENCE [LARGE SCALE GENOMIC DNA]</scope>
    <source>
        <tissue evidence="5">Whole organism</tissue>
    </source>
</reference>
<dbReference type="InterPro" id="IPR013272">
    <property type="entry name" value="Vps72/YL1_C"/>
</dbReference>
<keyword evidence="6" id="KW-1185">Reference proteome</keyword>
<evidence type="ECO:0000313" key="6">
    <source>
        <dbReference type="Proteomes" id="UP000027135"/>
    </source>
</evidence>
<feature type="region of interest" description="Disordered" evidence="3">
    <location>
        <begin position="226"/>
        <end position="281"/>
    </location>
</feature>
<dbReference type="FunCoup" id="A0A067RKE2">
    <property type="interactions" value="1962"/>
</dbReference>
<feature type="region of interest" description="Disordered" evidence="3">
    <location>
        <begin position="141"/>
        <end position="162"/>
    </location>
</feature>